<keyword evidence="4" id="KW-1185">Reference proteome</keyword>
<reference evidence="3 4" key="1">
    <citation type="submission" date="2020-02" db="EMBL/GenBank/DDBJ databases">
        <authorList>
            <person name="Ma Q."/>
            <person name="Huang Y."/>
            <person name="Song X."/>
            <person name="Pei D."/>
        </authorList>
    </citation>
    <scope>NUCLEOTIDE SEQUENCE [LARGE SCALE GENOMIC DNA]</scope>
    <source>
        <strain evidence="3">Sxm20200214</strain>
        <tissue evidence="3">Leaf</tissue>
    </source>
</reference>
<keyword evidence="2" id="KW-0732">Signal</keyword>
<comment type="caution">
    <text evidence="3">The sequence shown here is derived from an EMBL/GenBank/DDBJ whole genome shotgun (WGS) entry which is preliminary data.</text>
</comment>
<feature type="chain" id="PRO_5036471500" description="Secreted protein" evidence="2">
    <location>
        <begin position="26"/>
        <end position="69"/>
    </location>
</feature>
<organism evidence="3 4">
    <name type="scientific">Brassica carinata</name>
    <name type="common">Ethiopian mustard</name>
    <name type="synonym">Abyssinian cabbage</name>
    <dbReference type="NCBI Taxonomy" id="52824"/>
    <lineage>
        <taxon>Eukaryota</taxon>
        <taxon>Viridiplantae</taxon>
        <taxon>Streptophyta</taxon>
        <taxon>Embryophyta</taxon>
        <taxon>Tracheophyta</taxon>
        <taxon>Spermatophyta</taxon>
        <taxon>Magnoliopsida</taxon>
        <taxon>eudicotyledons</taxon>
        <taxon>Gunneridae</taxon>
        <taxon>Pentapetalae</taxon>
        <taxon>rosids</taxon>
        <taxon>malvids</taxon>
        <taxon>Brassicales</taxon>
        <taxon>Brassicaceae</taxon>
        <taxon>Brassiceae</taxon>
        <taxon>Brassica</taxon>
    </lineage>
</organism>
<evidence type="ECO:0000313" key="4">
    <source>
        <dbReference type="Proteomes" id="UP000886595"/>
    </source>
</evidence>
<sequence length="69" mass="7372">MYGALGSSAPFILSVLCLLRSMALAYSELKPNLRGYWFVSFTGLFYLVCGTDLSPVSSIVVLNGSLSSS</sequence>
<evidence type="ECO:0008006" key="5">
    <source>
        <dbReference type="Google" id="ProtNLM"/>
    </source>
</evidence>
<gene>
    <name evidence="3" type="ORF">Bca52824_064743</name>
</gene>
<feature type="signal peptide" evidence="2">
    <location>
        <begin position="1"/>
        <end position="25"/>
    </location>
</feature>
<evidence type="ECO:0000256" key="1">
    <source>
        <dbReference type="SAM" id="Phobius"/>
    </source>
</evidence>
<evidence type="ECO:0000313" key="3">
    <source>
        <dbReference type="EMBL" id="KAG2270188.1"/>
    </source>
</evidence>
<dbReference type="EMBL" id="JAAMPC010000013">
    <property type="protein sequence ID" value="KAG2270188.1"/>
    <property type="molecule type" value="Genomic_DNA"/>
</dbReference>
<dbReference type="Proteomes" id="UP000886595">
    <property type="component" value="Unassembled WGS sequence"/>
</dbReference>
<accession>A0A8X7QI42</accession>
<evidence type="ECO:0000256" key="2">
    <source>
        <dbReference type="SAM" id="SignalP"/>
    </source>
</evidence>
<dbReference type="AlphaFoldDB" id="A0A8X7QI42"/>
<keyword evidence="1" id="KW-1133">Transmembrane helix</keyword>
<proteinExistence type="predicted"/>
<keyword evidence="1" id="KW-0812">Transmembrane</keyword>
<name>A0A8X7QI42_BRACI</name>
<feature type="transmembrane region" description="Helical" evidence="1">
    <location>
        <begin position="37"/>
        <end position="62"/>
    </location>
</feature>
<keyword evidence="1" id="KW-0472">Membrane</keyword>
<protein>
    <recommendedName>
        <fullName evidence="5">Secreted protein</fullName>
    </recommendedName>
</protein>